<protein>
    <submittedName>
        <fullName evidence="7">Planctomycete cytochrome C</fullName>
    </submittedName>
</protein>
<evidence type="ECO:0000256" key="5">
    <source>
        <dbReference type="SAM" id="Coils"/>
    </source>
</evidence>
<evidence type="ECO:0000313" key="7">
    <source>
        <dbReference type="EMBL" id="APZ92812.1"/>
    </source>
</evidence>
<accession>A0A1P8WFG0</accession>
<dbReference type="InterPro" id="IPR036909">
    <property type="entry name" value="Cyt_c-like_dom_sf"/>
</dbReference>
<evidence type="ECO:0000256" key="4">
    <source>
        <dbReference type="PROSITE-ProRule" id="PRU00433"/>
    </source>
</evidence>
<keyword evidence="2 4" id="KW-0479">Metal-binding</keyword>
<dbReference type="AlphaFoldDB" id="A0A1P8WFG0"/>
<proteinExistence type="predicted"/>
<dbReference type="Proteomes" id="UP000187735">
    <property type="component" value="Chromosome"/>
</dbReference>
<dbReference type="GO" id="GO:0046872">
    <property type="term" value="F:metal ion binding"/>
    <property type="evidence" value="ECO:0007669"/>
    <property type="project" value="UniProtKB-KW"/>
</dbReference>
<dbReference type="InterPro" id="IPR009056">
    <property type="entry name" value="Cyt_c-like_dom"/>
</dbReference>
<keyword evidence="8" id="KW-1185">Reference proteome</keyword>
<gene>
    <name evidence="7" type="ORF">Fuma_02424</name>
</gene>
<organism evidence="7 8">
    <name type="scientific">Fuerstiella marisgermanici</name>
    <dbReference type="NCBI Taxonomy" id="1891926"/>
    <lineage>
        <taxon>Bacteria</taxon>
        <taxon>Pseudomonadati</taxon>
        <taxon>Planctomycetota</taxon>
        <taxon>Planctomycetia</taxon>
        <taxon>Planctomycetales</taxon>
        <taxon>Planctomycetaceae</taxon>
        <taxon>Fuerstiella</taxon>
    </lineage>
</organism>
<keyword evidence="1 4" id="KW-0349">Heme</keyword>
<dbReference type="GO" id="GO:0009055">
    <property type="term" value="F:electron transfer activity"/>
    <property type="evidence" value="ECO:0007669"/>
    <property type="project" value="InterPro"/>
</dbReference>
<dbReference type="OrthoDB" id="127107at2"/>
<dbReference type="InterPro" id="IPR011429">
    <property type="entry name" value="Cyt_c_Planctomycete-type"/>
</dbReference>
<dbReference type="InterPro" id="IPR022655">
    <property type="entry name" value="DUF1553"/>
</dbReference>
<evidence type="ECO:0000256" key="1">
    <source>
        <dbReference type="ARBA" id="ARBA00022617"/>
    </source>
</evidence>
<dbReference type="PROSITE" id="PS51007">
    <property type="entry name" value="CYTC"/>
    <property type="match status" value="1"/>
</dbReference>
<dbReference type="RefSeq" id="WP_083731989.1">
    <property type="nucleotide sequence ID" value="NZ_CP017641.1"/>
</dbReference>
<evidence type="ECO:0000259" key="6">
    <source>
        <dbReference type="PROSITE" id="PS51007"/>
    </source>
</evidence>
<evidence type="ECO:0000313" key="8">
    <source>
        <dbReference type="Proteomes" id="UP000187735"/>
    </source>
</evidence>
<evidence type="ECO:0000256" key="2">
    <source>
        <dbReference type="ARBA" id="ARBA00022723"/>
    </source>
</evidence>
<feature type="domain" description="Cytochrome c" evidence="6">
    <location>
        <begin position="43"/>
        <end position="133"/>
    </location>
</feature>
<dbReference type="STRING" id="1891926.Fuma_02424"/>
<keyword evidence="3 4" id="KW-0408">Iron</keyword>
<name>A0A1P8WFG0_9PLAN</name>
<dbReference type="GO" id="GO:0020037">
    <property type="term" value="F:heme binding"/>
    <property type="evidence" value="ECO:0007669"/>
    <property type="project" value="InterPro"/>
</dbReference>
<dbReference type="InterPro" id="IPR011444">
    <property type="entry name" value="DUF1549"/>
</dbReference>
<evidence type="ECO:0000256" key="3">
    <source>
        <dbReference type="ARBA" id="ARBA00023004"/>
    </source>
</evidence>
<dbReference type="PANTHER" id="PTHR35889:SF3">
    <property type="entry name" value="F-BOX DOMAIN-CONTAINING PROTEIN"/>
    <property type="match status" value="1"/>
</dbReference>
<dbReference type="Pfam" id="PF07583">
    <property type="entry name" value="PSCyt2"/>
    <property type="match status" value="1"/>
</dbReference>
<dbReference type="Gene3D" id="1.10.760.10">
    <property type="entry name" value="Cytochrome c-like domain"/>
    <property type="match status" value="1"/>
</dbReference>
<dbReference type="EMBL" id="CP017641">
    <property type="protein sequence ID" value="APZ92812.1"/>
    <property type="molecule type" value="Genomic_DNA"/>
</dbReference>
<reference evidence="7 8" key="1">
    <citation type="journal article" date="2016" name="Front. Microbiol.">
        <title>Fuerstia marisgermanicae gen. nov., sp. nov., an Unusual Member of the Phylum Planctomycetes from the German Wadden Sea.</title>
        <authorList>
            <person name="Kohn T."/>
            <person name="Heuer A."/>
            <person name="Jogler M."/>
            <person name="Vollmers J."/>
            <person name="Boedeker C."/>
            <person name="Bunk B."/>
            <person name="Rast P."/>
            <person name="Borchert D."/>
            <person name="Glockner I."/>
            <person name="Freese H.M."/>
            <person name="Klenk H.P."/>
            <person name="Overmann J."/>
            <person name="Kaster A.K."/>
            <person name="Rohde M."/>
            <person name="Wiegand S."/>
            <person name="Jogler C."/>
        </authorList>
    </citation>
    <scope>NUCLEOTIDE SEQUENCE [LARGE SCALE GENOMIC DNA]</scope>
    <source>
        <strain evidence="7 8">NH11</strain>
    </source>
</reference>
<dbReference type="PANTHER" id="PTHR35889">
    <property type="entry name" value="CYCLOINULO-OLIGOSACCHARIDE FRUCTANOTRANSFERASE-RELATED"/>
    <property type="match status" value="1"/>
</dbReference>
<sequence length="1044" mass="116638">MNLTYSKDGQSATSRLPLLFSRVLAGLLLICATGDSQSRANDRPINFGRDVYRVLQQACIECHGPARQEGELRLDTLHHLESSGTVVPSKPDDSELLRRISLPKGHDEIMPAIGEPLTKSQVDGIRRWIVEGAIWPKDFEAGMHWAYMQPKRPVAPQLNDSNWPRNDIDRFVLARLKEAGLNPAREAAPETLVRRLYLDLIGLPPTPDVVSAFVADPSDAAYEKLVSDLLARPQFGERWARPWLDLARYADSHGFQRDNLRDIWAYRDWVIKALNADMPFDRFTIEQIAGDLLPNATEDQKIATGFHRCTPTNVEAGSLPEETRVEQVIDRVNTTGAVWLGSTLECAQCHDHKYDPFSQKDYYRLLAFYNSTEAEADRADPKKPSSIEFRGPDMALSDPVREAEIAKLNQQKQNLEDKLQTRRKQMAESLADWSTEFAASLKDAPQTHLMEVVDFQSQGTTDRYDILPDGSVLIVGDDPPPTDEYVVTILTDVSEISAIQLEALTHKSLPGTGPGRGDSQRTNFVLNRFKASVVAGEDQAEQPLEFSTATADFSQKGWDVTGALSDKPKTGWAIAPQFKKLHRAQFILAQPLSLPSPTTLRITLTHDFGSARSIGRLRLSAMTGNVNMKSVSAELATAATKPSTEWTKVDRKTLFDYRVKFDTESQELNSQIAAVDKQLEEHKPDTTLVMIELDKPRSSYVFDRGDYRNKGESIERGTPGFLHTLNANRPNRLDLARWLVDPANPLVARVTVNRWWSELFGRGIVATPEDFGIKGEYPTHPDLLDWLAVELVENGWSMKHLLHTIVTSATYRQSSKVTSELLAVDDQNKLLARGARFRMDAEMIRDYMLSAGGLLDLQQFGPPIRPFQPNGIWSKVGGTAYDYKVSPGTERYRRGIYVVLKRGAPYPSFINFDATARLACTVQRSRTNTPLQALTLLNDPVYVEAATALAKRTLLERSAASTAEQLTYAFRLCTARRPTESELSVLTDLLETQKSIKREALSADKPPSAADETQPPAGVTAADFKAWTDVTTTLLNLHETITRN</sequence>
<dbReference type="Pfam" id="PF07635">
    <property type="entry name" value="PSCyt1"/>
    <property type="match status" value="1"/>
</dbReference>
<dbReference type="KEGG" id="fmr:Fuma_02424"/>
<keyword evidence="5" id="KW-0175">Coiled coil</keyword>
<dbReference type="Pfam" id="PF07587">
    <property type="entry name" value="PSD1"/>
    <property type="match status" value="1"/>
</dbReference>
<feature type="coiled-coil region" evidence="5">
    <location>
        <begin position="405"/>
        <end position="432"/>
    </location>
</feature>